<reference evidence="4 5" key="1">
    <citation type="submission" date="2018-07" db="EMBL/GenBank/DDBJ databases">
        <title>Leeuwenhoekiella genomics.</title>
        <authorList>
            <person name="Tahon G."/>
            <person name="Willems A."/>
        </authorList>
    </citation>
    <scope>NUCLEOTIDE SEQUENCE [LARGE SCALE GENOMIC DNA]</scope>
    <source>
        <strain evidence="4 5">R-50232</strain>
    </source>
</reference>
<keyword evidence="1" id="KW-0472">Membrane</keyword>
<protein>
    <submittedName>
        <fullName evidence="4">FecR family protein</fullName>
    </submittedName>
</protein>
<organism evidence="4 5">
    <name type="scientific">Leeuwenhoekiella aestuarii</name>
    <dbReference type="NCBI Taxonomy" id="2249426"/>
    <lineage>
        <taxon>Bacteria</taxon>
        <taxon>Pseudomonadati</taxon>
        <taxon>Bacteroidota</taxon>
        <taxon>Flavobacteriia</taxon>
        <taxon>Flavobacteriales</taxon>
        <taxon>Flavobacteriaceae</taxon>
        <taxon>Leeuwenhoekiella</taxon>
    </lineage>
</organism>
<dbReference type="Pfam" id="PF16344">
    <property type="entry name" value="FecR_C"/>
    <property type="match status" value="1"/>
</dbReference>
<keyword evidence="1" id="KW-0812">Transmembrane</keyword>
<dbReference type="Proteomes" id="UP000289821">
    <property type="component" value="Unassembled WGS sequence"/>
</dbReference>
<dbReference type="Gene3D" id="3.55.50.30">
    <property type="match status" value="1"/>
</dbReference>
<dbReference type="EMBL" id="QOVI01000008">
    <property type="protein sequence ID" value="RXG11910.1"/>
    <property type="molecule type" value="Genomic_DNA"/>
</dbReference>
<sequence length="396" mass="45087">MIVLTVELSSMLDFKEIIAYCKSLSNFILKGKENTANPHTDLITKEDQDKLFRDFNDRNYWAEREKILGDIDVVEDWKALKSKIYFSKSKKQNFLKYAAAAILLIGFGLGVFYNLPDTFKTTEDPSALGNNIVSGSDKAILGLENGEEIELSKETVYKGKNSSFVSNHLLYTKDKNTGELVYNYLTIPRGGKFFVELSDGTQVWLNSESKLKYPVQFIAGQPRTVELVYGEAYFNVSHSTQHDGDSFIVKQKEQELEVLGTEFNISAYKNDKALYTTLVEGSVAIHNKHSSKVLKPGEQAVNMGSDNDLVITKVDVNYAIAWKDGIFLFRDEPLQAMMHQLSRWYDAEVDFENDVKKNYLFSGTLKREDDIQTLLQNLEKTGEVTFEIKDKKIMIK</sequence>
<evidence type="ECO:0000313" key="5">
    <source>
        <dbReference type="Proteomes" id="UP000289821"/>
    </source>
</evidence>
<evidence type="ECO:0000259" key="2">
    <source>
        <dbReference type="Pfam" id="PF04773"/>
    </source>
</evidence>
<gene>
    <name evidence="4" type="ORF">DSM04_1087</name>
</gene>
<dbReference type="InterPro" id="IPR012373">
    <property type="entry name" value="Ferrdict_sens_TM"/>
</dbReference>
<dbReference type="InterPro" id="IPR006860">
    <property type="entry name" value="FecR"/>
</dbReference>
<dbReference type="PANTHER" id="PTHR30273:SF2">
    <property type="entry name" value="PROTEIN FECR"/>
    <property type="match status" value="1"/>
</dbReference>
<dbReference type="InterPro" id="IPR032508">
    <property type="entry name" value="FecR_C"/>
</dbReference>
<feature type="domain" description="Protein FecR C-terminal" evidence="3">
    <location>
        <begin position="327"/>
        <end position="395"/>
    </location>
</feature>
<feature type="domain" description="FecR protein" evidence="2">
    <location>
        <begin position="189"/>
        <end position="283"/>
    </location>
</feature>
<dbReference type="AlphaFoldDB" id="A0A4Q0NP41"/>
<evidence type="ECO:0000313" key="4">
    <source>
        <dbReference type="EMBL" id="RXG11910.1"/>
    </source>
</evidence>
<name>A0A4Q0NP41_9FLAO</name>
<dbReference type="GO" id="GO:0016989">
    <property type="term" value="F:sigma factor antagonist activity"/>
    <property type="evidence" value="ECO:0007669"/>
    <property type="project" value="TreeGrafter"/>
</dbReference>
<dbReference type="Pfam" id="PF04773">
    <property type="entry name" value="FecR"/>
    <property type="match status" value="1"/>
</dbReference>
<dbReference type="Gene3D" id="2.60.120.1440">
    <property type="match status" value="1"/>
</dbReference>
<accession>A0A4Q0NP41</accession>
<keyword evidence="1" id="KW-1133">Transmembrane helix</keyword>
<proteinExistence type="predicted"/>
<comment type="caution">
    <text evidence="4">The sequence shown here is derived from an EMBL/GenBank/DDBJ whole genome shotgun (WGS) entry which is preliminary data.</text>
</comment>
<dbReference type="PANTHER" id="PTHR30273">
    <property type="entry name" value="PERIPLASMIC SIGNAL SENSOR AND SIGMA FACTOR ACTIVATOR FECR-RELATED"/>
    <property type="match status" value="1"/>
</dbReference>
<evidence type="ECO:0000256" key="1">
    <source>
        <dbReference type="SAM" id="Phobius"/>
    </source>
</evidence>
<evidence type="ECO:0000259" key="3">
    <source>
        <dbReference type="Pfam" id="PF16344"/>
    </source>
</evidence>
<keyword evidence="5" id="KW-1185">Reference proteome</keyword>
<feature type="transmembrane region" description="Helical" evidence="1">
    <location>
        <begin position="94"/>
        <end position="115"/>
    </location>
</feature>